<organism evidence="6 7">
    <name type="scientific">Blautia hansenii DSM 20583</name>
    <dbReference type="NCBI Taxonomy" id="537007"/>
    <lineage>
        <taxon>Bacteria</taxon>
        <taxon>Bacillati</taxon>
        <taxon>Bacillota</taxon>
        <taxon>Clostridia</taxon>
        <taxon>Lachnospirales</taxon>
        <taxon>Lachnospiraceae</taxon>
        <taxon>Blautia</taxon>
    </lineage>
</organism>
<dbReference type="Pfam" id="PF01520">
    <property type="entry name" value="Amidase_3"/>
    <property type="match status" value="1"/>
</dbReference>
<dbReference type="Pfam" id="PF01832">
    <property type="entry name" value="Glucosaminidase"/>
    <property type="match status" value="1"/>
</dbReference>
<keyword evidence="1" id="KW-0677">Repeat</keyword>
<feature type="repeat" description="Cell wall-binding" evidence="3">
    <location>
        <begin position="700"/>
        <end position="719"/>
    </location>
</feature>
<keyword evidence="7" id="KW-1185">Reference proteome</keyword>
<dbReference type="GO" id="GO:0004040">
    <property type="term" value="F:amidase activity"/>
    <property type="evidence" value="ECO:0007669"/>
    <property type="project" value="InterPro"/>
</dbReference>
<dbReference type="RefSeq" id="WP_004221586.1">
    <property type="nucleotide sequence ID" value="NZ_CP022413.2"/>
</dbReference>
<feature type="repeat" description="Cell wall-binding" evidence="3">
    <location>
        <begin position="519"/>
        <end position="538"/>
    </location>
</feature>
<protein>
    <submittedName>
        <fullName evidence="6">N-acetylmuramoyl-L-alanine amidase</fullName>
        <ecNumber evidence="6">3.5.1.28</ecNumber>
    </submittedName>
</protein>
<comment type="caution">
    <text evidence="6">The sequence shown here is derived from an EMBL/GenBank/DDBJ whole genome shotgun (WGS) entry which is preliminary data.</text>
</comment>
<feature type="repeat" description="Cell wall-binding" evidence="3">
    <location>
        <begin position="419"/>
        <end position="438"/>
    </location>
</feature>
<name>C9L5I0_BLAHA</name>
<dbReference type="InterPro" id="IPR018337">
    <property type="entry name" value="Cell_wall/Cho-bd_repeat"/>
</dbReference>
<proteinExistence type="predicted"/>
<keyword evidence="2 6" id="KW-0378">Hydrolase</keyword>
<dbReference type="EC" id="3.5.1.28" evidence="6"/>
<feature type="repeat" description="Cell wall-binding" evidence="3">
    <location>
        <begin position="801"/>
        <end position="820"/>
    </location>
</feature>
<dbReference type="STRING" id="537007.BLAHAN_04637"/>
<dbReference type="eggNOG" id="COG0860">
    <property type="taxonomic scope" value="Bacteria"/>
</dbReference>
<reference evidence="6" key="1">
    <citation type="submission" date="2009-09" db="EMBL/GenBank/DDBJ databases">
        <authorList>
            <person name="Weinstock G."/>
            <person name="Sodergren E."/>
            <person name="Clifton S."/>
            <person name="Fulton L."/>
            <person name="Fulton B."/>
            <person name="Courtney L."/>
            <person name="Fronick C."/>
            <person name="Harrison M."/>
            <person name="Strong C."/>
            <person name="Farmer C."/>
            <person name="Delahaunty K."/>
            <person name="Markovic C."/>
            <person name="Hall O."/>
            <person name="Minx P."/>
            <person name="Tomlinson C."/>
            <person name="Mitreva M."/>
            <person name="Nelson J."/>
            <person name="Hou S."/>
            <person name="Wollam A."/>
            <person name="Pepin K.H."/>
            <person name="Johnson M."/>
            <person name="Bhonagiri V."/>
            <person name="Nash W.E."/>
            <person name="Warren W."/>
            <person name="Chinwalla A."/>
            <person name="Mardis E.R."/>
            <person name="Wilson R.K."/>
        </authorList>
    </citation>
    <scope>NUCLEOTIDE SEQUENCE [LARGE SCALE GENOMIC DNA]</scope>
    <source>
        <strain evidence="6">DSM 20583</strain>
    </source>
</reference>
<evidence type="ECO:0000313" key="7">
    <source>
        <dbReference type="Proteomes" id="UP000003755"/>
    </source>
</evidence>
<dbReference type="CDD" id="cd02696">
    <property type="entry name" value="MurNAc-LAA"/>
    <property type="match status" value="1"/>
</dbReference>
<dbReference type="Pfam" id="PF01473">
    <property type="entry name" value="Choline_bind_1"/>
    <property type="match status" value="5"/>
</dbReference>
<dbReference type="AlphaFoldDB" id="C9L5I0"/>
<dbReference type="Gene3D" id="2.10.270.20">
    <property type="match status" value="1"/>
</dbReference>
<dbReference type="SUPFAM" id="SSF69360">
    <property type="entry name" value="Cell wall binding repeat"/>
    <property type="match status" value="4"/>
</dbReference>
<feature type="repeat" description="Cell wall-binding" evidence="3">
    <location>
        <begin position="439"/>
        <end position="458"/>
    </location>
</feature>
<dbReference type="PROSITE" id="PS51170">
    <property type="entry name" value="CW"/>
    <property type="match status" value="17"/>
</dbReference>
<evidence type="ECO:0000256" key="1">
    <source>
        <dbReference type="ARBA" id="ARBA00022737"/>
    </source>
</evidence>
<evidence type="ECO:0000313" key="6">
    <source>
        <dbReference type="EMBL" id="EEX22412.1"/>
    </source>
</evidence>
<dbReference type="InterPro" id="IPR002901">
    <property type="entry name" value="MGlyc_endo_b_GlcNAc-like_dom"/>
</dbReference>
<evidence type="ECO:0000259" key="5">
    <source>
        <dbReference type="SMART" id="SM00646"/>
    </source>
</evidence>
<feature type="signal peptide" evidence="4">
    <location>
        <begin position="1"/>
        <end position="24"/>
    </location>
</feature>
<feature type="repeat" description="Cell wall-binding" evidence="3">
    <location>
        <begin position="499"/>
        <end position="518"/>
    </location>
</feature>
<dbReference type="Gene3D" id="2.10.270.10">
    <property type="entry name" value="Cholin Binding"/>
    <property type="match status" value="6"/>
</dbReference>
<dbReference type="eggNOG" id="COG5263">
    <property type="taxonomic scope" value="Bacteria"/>
</dbReference>
<dbReference type="EMBL" id="ABYU02000011">
    <property type="protein sequence ID" value="EEX22412.1"/>
    <property type="molecule type" value="Genomic_DNA"/>
</dbReference>
<feature type="repeat" description="Cell wall-binding" evidence="3">
    <location>
        <begin position="841"/>
        <end position="860"/>
    </location>
</feature>
<dbReference type="HOGENOM" id="CLU_007147_0_0_9"/>
<dbReference type="SUPFAM" id="SSF53187">
    <property type="entry name" value="Zn-dependent exopeptidases"/>
    <property type="match status" value="1"/>
</dbReference>
<evidence type="ECO:0000256" key="3">
    <source>
        <dbReference type="PROSITE-ProRule" id="PRU00591"/>
    </source>
</evidence>
<feature type="repeat" description="Cell wall-binding" evidence="3">
    <location>
        <begin position="600"/>
        <end position="619"/>
    </location>
</feature>
<dbReference type="GO" id="GO:0008745">
    <property type="term" value="F:N-acetylmuramoyl-L-alanine amidase activity"/>
    <property type="evidence" value="ECO:0007669"/>
    <property type="project" value="UniProtKB-EC"/>
</dbReference>
<sequence>MKKKLAKWAVTMLAGAMLALPATGNTVSASGEAKSQVQEETKKIENELNYIYIDEAELDVGAVQSIVLSWGERTSDIRSIDLVVENEDGSRTVLNSQKRVDNLFLYENSFEQGAYHVAELSVTTDLGTKTFTAEDLEINAYFGVGEKVNDSVKSDYIEMESQSGEEAVVTIETANAATVEKNVADALSEQAVPFDKNKKERSNSNLVIVLDPGHDASKHSGATANGVREEVVTLKIAEYCKEVLEQYSGVSVYMTRTDGNCPYPDTNSIDDILKRVEWAKTKDADVFISFHINSSVSGAAQGAEVYYPQGEENAQELAKDIVGELAKLGLKNRGDKGDDSYAVIRHSKRNGFPGLIIEHAFVSNVSDAKWFQTEENLKKLGEADAAGIIKYYGLTKDKGKWEFTGEHWKWKEGNGKYATSTWKSIDGVWYYFDTNSNMTTGWQQIGGIWYYMNSSGAMTTGWQQVGGTWYYMNSSGAMKTGWQLIGGTWYYMNGSGAMQTGWQTIGNQTYYLNESGAMATGWKLVENVWYYFNGSGYLLKGEQTIAGTKWYLDENTGALYTGWHYTAGKWYHHTNEGLKQTGWQFIDGTWYYMNADGVMTTGWQQIGGMWYYMDGSGAMQTGWQLIGRTWYYMDGSGAMQTGWRLLGNHWYYMNGSGAMLTGWQLISGTWYYMDESGVMTTGWQQIGGTWYYMDGSGAMQTGWKLLGNHWYYMNGSGAMLTGFQAIGNEKFYFNASGEMQTGWQFIDNVWYYFNTSGYLLKGEQTIGGQKWYLDANTGALYTGWHFTDGKWYYHTSEGLKQIGWQKIGGTWYYMNGSGAMQTGWQTIGNQKYYFDGSGAMVTGWQLIDNVWYYFENSGELNNQPSSKPPVNDAIKVYYEIAGDSSVTVEQMVNYYKKSGKPYPAEALKAGGAATIEEFCQIYYEECETEGIKAEVAFIQSMIETGFLQFGGSVKIEQFNFAGLGATGNGVSGNSFENVRMGIRAHVQHLKCYANTEPLKNECVDPRWGAWLRGKAPYVEWLSIPNNPNGTGWAGDADYAAKILKGIQDMKKIEVSMN</sequence>
<feature type="repeat" description="Cell wall-binding" evidence="3">
    <location>
        <begin position="620"/>
        <end position="639"/>
    </location>
</feature>
<evidence type="ECO:0000256" key="4">
    <source>
        <dbReference type="SAM" id="SignalP"/>
    </source>
</evidence>
<feature type="repeat" description="Cell wall-binding" evidence="3">
    <location>
        <begin position="580"/>
        <end position="599"/>
    </location>
</feature>
<keyword evidence="4" id="KW-0732">Signal</keyword>
<feature type="repeat" description="Cell wall-binding" evidence="3">
    <location>
        <begin position="459"/>
        <end position="478"/>
    </location>
</feature>
<dbReference type="SMART" id="SM00646">
    <property type="entry name" value="Ami_3"/>
    <property type="match status" value="1"/>
</dbReference>
<dbReference type="GO" id="GO:0030288">
    <property type="term" value="C:outer membrane-bounded periplasmic space"/>
    <property type="evidence" value="ECO:0007669"/>
    <property type="project" value="TreeGrafter"/>
</dbReference>
<dbReference type="PANTHER" id="PTHR30404:SF0">
    <property type="entry name" value="N-ACETYLMURAMOYL-L-ALANINE AMIDASE AMIC"/>
    <property type="match status" value="1"/>
</dbReference>
<accession>C9L5I0</accession>
<dbReference type="Proteomes" id="UP000003755">
    <property type="component" value="Unassembled WGS sequence"/>
</dbReference>
<feature type="repeat" description="Cell wall-binding" evidence="3">
    <location>
        <begin position="821"/>
        <end position="840"/>
    </location>
</feature>
<gene>
    <name evidence="6" type="ORF">BLAHAN_04637</name>
</gene>
<dbReference type="PANTHER" id="PTHR30404">
    <property type="entry name" value="N-ACETYLMURAMOYL-L-ALANINE AMIDASE"/>
    <property type="match status" value="1"/>
</dbReference>
<dbReference type="KEGG" id="bhan:CGC63_01640"/>
<dbReference type="InterPro" id="IPR050695">
    <property type="entry name" value="N-acetylmuramoyl_amidase_3"/>
</dbReference>
<feature type="chain" id="PRO_5038572398" evidence="4">
    <location>
        <begin position="25"/>
        <end position="1057"/>
    </location>
</feature>
<feature type="repeat" description="Cell wall-binding" evidence="3">
    <location>
        <begin position="680"/>
        <end position="699"/>
    </location>
</feature>
<feature type="repeat" description="Cell wall-binding" evidence="3">
    <location>
        <begin position="640"/>
        <end position="659"/>
    </location>
</feature>
<feature type="domain" description="MurNAc-LAA" evidence="5">
    <location>
        <begin position="276"/>
        <end position="389"/>
    </location>
</feature>
<dbReference type="GO" id="GO:0009253">
    <property type="term" value="P:peptidoglycan catabolic process"/>
    <property type="evidence" value="ECO:0007669"/>
    <property type="project" value="InterPro"/>
</dbReference>
<feature type="repeat" description="Cell wall-binding" evidence="3">
    <location>
        <begin position="660"/>
        <end position="679"/>
    </location>
</feature>
<feature type="repeat" description="Cell wall-binding" evidence="3">
    <location>
        <begin position="479"/>
        <end position="498"/>
    </location>
</feature>
<dbReference type="InterPro" id="IPR002508">
    <property type="entry name" value="MurNAc-LAA_cat"/>
</dbReference>
<evidence type="ECO:0000256" key="2">
    <source>
        <dbReference type="ARBA" id="ARBA00022801"/>
    </source>
</evidence>
<feature type="repeat" description="Cell wall-binding" evidence="3">
    <location>
        <begin position="740"/>
        <end position="759"/>
    </location>
</feature>
<dbReference type="Pfam" id="PF19127">
    <property type="entry name" value="Choline_bind_3"/>
    <property type="match status" value="7"/>
</dbReference>
<dbReference type="Gene3D" id="3.40.630.40">
    <property type="entry name" value="Zn-dependent exopeptidases"/>
    <property type="match status" value="1"/>
</dbReference>